<organism evidence="1 2">
    <name type="scientific">Micromonospora sonneratiae</name>
    <dbReference type="NCBI Taxonomy" id="1184706"/>
    <lineage>
        <taxon>Bacteria</taxon>
        <taxon>Bacillati</taxon>
        <taxon>Actinomycetota</taxon>
        <taxon>Actinomycetes</taxon>
        <taxon>Micromonosporales</taxon>
        <taxon>Micromonosporaceae</taxon>
        <taxon>Micromonospora</taxon>
    </lineage>
</organism>
<dbReference type="EMBL" id="JBHTMP010000084">
    <property type="protein sequence ID" value="MFD1325565.1"/>
    <property type="molecule type" value="Genomic_DNA"/>
</dbReference>
<sequence>MNRQRTIRHARYVEATIVAKLIAATSHDLPIAAWLVPDAQQRPVVLTDVARIWVEHALFYGEIDIALDANSGITGAAVWFHRYGHIPAPTAYQQRLTAACREHTDRFTHLGATLTAEPPDLPCQQLAFLATTDQTDDETTERLLTHHNARLDAHESPAHTFAFGDRDRELLSRHGYQPGQPIDLPGQHTIVPMRRAAQPRT</sequence>
<name>A0ABW3YPS1_9ACTN</name>
<evidence type="ECO:0000313" key="2">
    <source>
        <dbReference type="Proteomes" id="UP001597260"/>
    </source>
</evidence>
<comment type="caution">
    <text evidence="1">The sequence shown here is derived from an EMBL/GenBank/DDBJ whole genome shotgun (WGS) entry which is preliminary data.</text>
</comment>
<dbReference type="Proteomes" id="UP001597260">
    <property type="component" value="Unassembled WGS sequence"/>
</dbReference>
<protein>
    <submittedName>
        <fullName evidence="1">N-acetyltransferase</fullName>
    </submittedName>
</protein>
<dbReference type="RefSeq" id="WP_377578130.1">
    <property type="nucleotide sequence ID" value="NZ_JBHTMP010000084.1"/>
</dbReference>
<accession>A0ABW3YPS1</accession>
<dbReference type="Gene3D" id="3.40.630.30">
    <property type="match status" value="1"/>
</dbReference>
<reference evidence="2" key="1">
    <citation type="journal article" date="2019" name="Int. J. Syst. Evol. Microbiol.">
        <title>The Global Catalogue of Microorganisms (GCM) 10K type strain sequencing project: providing services to taxonomists for standard genome sequencing and annotation.</title>
        <authorList>
            <consortium name="The Broad Institute Genomics Platform"/>
            <consortium name="The Broad Institute Genome Sequencing Center for Infectious Disease"/>
            <person name="Wu L."/>
            <person name="Ma J."/>
        </authorList>
    </citation>
    <scope>NUCLEOTIDE SEQUENCE [LARGE SCALE GENOMIC DNA]</scope>
    <source>
        <strain evidence="2">JCM 31037</strain>
    </source>
</reference>
<keyword evidence="2" id="KW-1185">Reference proteome</keyword>
<evidence type="ECO:0000313" key="1">
    <source>
        <dbReference type="EMBL" id="MFD1325565.1"/>
    </source>
</evidence>
<gene>
    <name evidence="1" type="ORF">ACFQ4H_31240</name>
</gene>
<proteinExistence type="predicted"/>